<dbReference type="SUPFAM" id="SSF50129">
    <property type="entry name" value="GroES-like"/>
    <property type="match status" value="1"/>
</dbReference>
<dbReference type="SMART" id="SM00829">
    <property type="entry name" value="PKS_ER"/>
    <property type="match status" value="1"/>
</dbReference>
<dbReference type="PANTHER" id="PTHR48106">
    <property type="entry name" value="QUINONE OXIDOREDUCTASE PIG3-RELATED"/>
    <property type="match status" value="1"/>
</dbReference>
<gene>
    <name evidence="4" type="ORF">CSSPTR1EN2_LOCUS6465</name>
</gene>
<reference evidence="4" key="1">
    <citation type="submission" date="2024-02" db="EMBL/GenBank/DDBJ databases">
        <authorList>
            <consortium name="ELIXIR-Norway"/>
            <consortium name="Elixir Norway"/>
        </authorList>
    </citation>
    <scope>NUCLEOTIDE SEQUENCE</scope>
</reference>
<dbReference type="Gene3D" id="3.90.180.10">
    <property type="entry name" value="Medium-chain alcohol dehydrogenases, catalytic domain"/>
    <property type="match status" value="1"/>
</dbReference>
<feature type="domain" description="Enoyl reductase (ER)" evidence="3">
    <location>
        <begin position="10"/>
        <end position="323"/>
    </location>
</feature>
<keyword evidence="5" id="KW-1185">Reference proteome</keyword>
<evidence type="ECO:0000259" key="3">
    <source>
        <dbReference type="SMART" id="SM00829"/>
    </source>
</evidence>
<evidence type="ECO:0000313" key="4">
    <source>
        <dbReference type="EMBL" id="CAK9202554.1"/>
    </source>
</evidence>
<protein>
    <recommendedName>
        <fullName evidence="3">Enoyl reductase (ER) domain-containing protein</fullName>
    </recommendedName>
</protein>
<keyword evidence="1" id="KW-0521">NADP</keyword>
<dbReference type="SUPFAM" id="SSF51735">
    <property type="entry name" value="NAD(P)-binding Rossmann-fold domains"/>
    <property type="match status" value="1"/>
</dbReference>
<dbReference type="PANTHER" id="PTHR48106:SF8">
    <property type="entry name" value="OS02G0805600 PROTEIN"/>
    <property type="match status" value="1"/>
</dbReference>
<dbReference type="InterPro" id="IPR036291">
    <property type="entry name" value="NAD(P)-bd_dom_sf"/>
</dbReference>
<dbReference type="CDD" id="cd05276">
    <property type="entry name" value="p53_inducible_oxidoreductase"/>
    <property type="match status" value="1"/>
</dbReference>
<sequence>MKAVVIRAPGGPEVLELRVVEEAKVGEGEVLIKVVAAALNKADCKQRKGNNPPPHGRSLYPGLECSGIIDAVGSGVSDWKVGDEVCALLPGGGYAEKVSAPAGQVMPIPKGVSLRDAAGFPEVACTVWSTLFMTLHLSAGETLLIQGGGSGIGTFAIQLAKAKGCKVICTAGTDEKVEKCIKLGADIGINHNEEDFVQRTLEETNGDGVNVILDIVGAPYLNRNMEVLAMDGRIFILGMQDGFLAEVNIAPLMKRNITIASSTLRARTVENKASIVQEVIKNVWPEIESGKVKPVVENTFPLDKAVVGHRLMESNRHFGKILLLP</sequence>
<dbReference type="Gene3D" id="3.40.50.720">
    <property type="entry name" value="NAD(P)-binding Rossmann-like Domain"/>
    <property type="match status" value="1"/>
</dbReference>
<accession>A0ABP0TQL2</accession>
<name>A0ABP0TQL2_9BRYO</name>
<dbReference type="InterPro" id="IPR011032">
    <property type="entry name" value="GroES-like_sf"/>
</dbReference>
<dbReference type="InterPro" id="IPR013149">
    <property type="entry name" value="ADH-like_C"/>
</dbReference>
<dbReference type="InterPro" id="IPR014189">
    <property type="entry name" value="Quinone_OxRdtase_PIG3"/>
</dbReference>
<dbReference type="Pfam" id="PF08240">
    <property type="entry name" value="ADH_N"/>
    <property type="match status" value="1"/>
</dbReference>
<evidence type="ECO:0000313" key="5">
    <source>
        <dbReference type="Proteomes" id="UP001497512"/>
    </source>
</evidence>
<dbReference type="EMBL" id="OZ019905">
    <property type="protein sequence ID" value="CAK9202554.1"/>
    <property type="molecule type" value="Genomic_DNA"/>
</dbReference>
<dbReference type="NCBIfam" id="TIGR02824">
    <property type="entry name" value="quinone_pig3"/>
    <property type="match status" value="1"/>
</dbReference>
<evidence type="ECO:0000256" key="1">
    <source>
        <dbReference type="ARBA" id="ARBA00022857"/>
    </source>
</evidence>
<dbReference type="Pfam" id="PF00107">
    <property type="entry name" value="ADH_zinc_N"/>
    <property type="match status" value="1"/>
</dbReference>
<dbReference type="Proteomes" id="UP001497512">
    <property type="component" value="Chromosome 13"/>
</dbReference>
<dbReference type="InterPro" id="IPR020843">
    <property type="entry name" value="ER"/>
</dbReference>
<dbReference type="InterPro" id="IPR013154">
    <property type="entry name" value="ADH-like_N"/>
</dbReference>
<organism evidence="4 5">
    <name type="scientific">Sphagnum troendelagicum</name>
    <dbReference type="NCBI Taxonomy" id="128251"/>
    <lineage>
        <taxon>Eukaryota</taxon>
        <taxon>Viridiplantae</taxon>
        <taxon>Streptophyta</taxon>
        <taxon>Embryophyta</taxon>
        <taxon>Bryophyta</taxon>
        <taxon>Sphagnophytina</taxon>
        <taxon>Sphagnopsida</taxon>
        <taxon>Sphagnales</taxon>
        <taxon>Sphagnaceae</taxon>
        <taxon>Sphagnum</taxon>
    </lineage>
</organism>
<evidence type="ECO:0000256" key="2">
    <source>
        <dbReference type="ARBA" id="ARBA00023002"/>
    </source>
</evidence>
<keyword evidence="2" id="KW-0560">Oxidoreductase</keyword>
<proteinExistence type="predicted"/>